<keyword evidence="3" id="KW-1185">Reference proteome</keyword>
<feature type="signal peptide" evidence="1">
    <location>
        <begin position="1"/>
        <end position="25"/>
    </location>
</feature>
<evidence type="ECO:0008006" key="4">
    <source>
        <dbReference type="Google" id="ProtNLM"/>
    </source>
</evidence>
<accession>A0A8S1WJ12</accession>
<dbReference type="EMBL" id="CAJJDP010000095">
    <property type="protein sequence ID" value="CAD8190124.1"/>
    <property type="molecule type" value="Genomic_DNA"/>
</dbReference>
<protein>
    <recommendedName>
        <fullName evidence="4">Transmembrane protein</fullName>
    </recommendedName>
</protein>
<keyword evidence="1" id="KW-0732">Signal</keyword>
<sequence>MAMVINIFLVYQLGVFLILNKEVDQLISGGIIKQIWKVDLMQNELTTLQIILQRYTHQTQMNLRLYQYPAQNIIIQFWRKQMKSGSVNINLRLLVGINFICIKNWFPKVLSILYG</sequence>
<comment type="caution">
    <text evidence="2">The sequence shown here is derived from an EMBL/GenBank/DDBJ whole genome shotgun (WGS) entry which is preliminary data.</text>
</comment>
<evidence type="ECO:0000313" key="3">
    <source>
        <dbReference type="Proteomes" id="UP000683925"/>
    </source>
</evidence>
<feature type="chain" id="PRO_5035723408" description="Transmembrane protein" evidence="1">
    <location>
        <begin position="26"/>
        <end position="115"/>
    </location>
</feature>
<reference evidence="2" key="1">
    <citation type="submission" date="2021-01" db="EMBL/GenBank/DDBJ databases">
        <authorList>
            <consortium name="Genoscope - CEA"/>
            <person name="William W."/>
        </authorList>
    </citation>
    <scope>NUCLEOTIDE SEQUENCE</scope>
</reference>
<proteinExistence type="predicted"/>
<organism evidence="2 3">
    <name type="scientific">Paramecium octaurelia</name>
    <dbReference type="NCBI Taxonomy" id="43137"/>
    <lineage>
        <taxon>Eukaryota</taxon>
        <taxon>Sar</taxon>
        <taxon>Alveolata</taxon>
        <taxon>Ciliophora</taxon>
        <taxon>Intramacronucleata</taxon>
        <taxon>Oligohymenophorea</taxon>
        <taxon>Peniculida</taxon>
        <taxon>Parameciidae</taxon>
        <taxon>Paramecium</taxon>
    </lineage>
</organism>
<name>A0A8S1WJ12_PAROT</name>
<dbReference type="Proteomes" id="UP000683925">
    <property type="component" value="Unassembled WGS sequence"/>
</dbReference>
<gene>
    <name evidence="2" type="ORF">POCTA_138.1.T0960176</name>
</gene>
<evidence type="ECO:0000313" key="2">
    <source>
        <dbReference type="EMBL" id="CAD8190124.1"/>
    </source>
</evidence>
<dbReference type="AlphaFoldDB" id="A0A8S1WJ12"/>
<evidence type="ECO:0000256" key="1">
    <source>
        <dbReference type="SAM" id="SignalP"/>
    </source>
</evidence>